<dbReference type="CTD" id="37342"/>
<dbReference type="Pfam" id="PF13855">
    <property type="entry name" value="LRR_8"/>
    <property type="match status" value="2"/>
</dbReference>
<dbReference type="GeneID" id="6495048"/>
<dbReference type="Proteomes" id="UP000007801">
    <property type="component" value="Unassembled WGS sequence"/>
</dbReference>
<dbReference type="PROSITE" id="PS51450">
    <property type="entry name" value="LRR"/>
    <property type="match status" value="2"/>
</dbReference>
<feature type="domain" description="LRRCT" evidence="6">
    <location>
        <begin position="491"/>
        <end position="541"/>
    </location>
</feature>
<dbReference type="SMART" id="SM00365">
    <property type="entry name" value="LRR_SD22"/>
    <property type="match status" value="7"/>
</dbReference>
<evidence type="ECO:0000256" key="2">
    <source>
        <dbReference type="ARBA" id="ARBA00022729"/>
    </source>
</evidence>
<dbReference type="SMART" id="SM00082">
    <property type="entry name" value="LRRCT"/>
    <property type="match status" value="1"/>
</dbReference>
<accession>B3MIT4</accession>
<dbReference type="InterPro" id="IPR000483">
    <property type="entry name" value="Cys-rich_flank_reg_C"/>
</dbReference>
<reference evidence="7 8" key="1">
    <citation type="journal article" date="2007" name="Nature">
        <title>Evolution of genes and genomes on the Drosophila phylogeny.</title>
        <authorList>
            <consortium name="Drosophila 12 Genomes Consortium"/>
            <person name="Clark A.G."/>
            <person name="Eisen M.B."/>
            <person name="Smith D.R."/>
            <person name="Bergman C.M."/>
            <person name="Oliver B."/>
            <person name="Markow T.A."/>
            <person name="Kaufman T.C."/>
            <person name="Kellis M."/>
            <person name="Gelbart W."/>
            <person name="Iyer V.N."/>
            <person name="Pollard D.A."/>
            <person name="Sackton T.B."/>
            <person name="Larracuente A.M."/>
            <person name="Singh N.D."/>
            <person name="Abad J.P."/>
            <person name="Abt D.N."/>
            <person name="Adryan B."/>
            <person name="Aguade M."/>
            <person name="Akashi H."/>
            <person name="Anderson W.W."/>
            <person name="Aquadro C.F."/>
            <person name="Ardell D.H."/>
            <person name="Arguello R."/>
            <person name="Artieri C.G."/>
            <person name="Barbash D.A."/>
            <person name="Barker D."/>
            <person name="Barsanti P."/>
            <person name="Batterham P."/>
            <person name="Batzoglou S."/>
            <person name="Begun D."/>
            <person name="Bhutkar A."/>
            <person name="Blanco E."/>
            <person name="Bosak S.A."/>
            <person name="Bradley R.K."/>
            <person name="Brand A.D."/>
            <person name="Brent M.R."/>
            <person name="Brooks A.N."/>
            <person name="Brown R.H."/>
            <person name="Butlin R.K."/>
            <person name="Caggese C."/>
            <person name="Calvi B.R."/>
            <person name="Bernardo de Carvalho A."/>
            <person name="Caspi A."/>
            <person name="Castrezana S."/>
            <person name="Celniker S.E."/>
            <person name="Chang J.L."/>
            <person name="Chapple C."/>
            <person name="Chatterji S."/>
            <person name="Chinwalla A."/>
            <person name="Civetta A."/>
            <person name="Clifton S.W."/>
            <person name="Comeron J.M."/>
            <person name="Costello J.C."/>
            <person name="Coyne J.A."/>
            <person name="Daub J."/>
            <person name="David R.G."/>
            <person name="Delcher A.L."/>
            <person name="Delehaunty K."/>
            <person name="Do C.B."/>
            <person name="Ebling H."/>
            <person name="Edwards K."/>
            <person name="Eickbush T."/>
            <person name="Evans J.D."/>
            <person name="Filipski A."/>
            <person name="Findeiss S."/>
            <person name="Freyhult E."/>
            <person name="Fulton L."/>
            <person name="Fulton R."/>
            <person name="Garcia A.C."/>
            <person name="Gardiner A."/>
            <person name="Garfield D.A."/>
            <person name="Garvin B.E."/>
            <person name="Gibson G."/>
            <person name="Gilbert D."/>
            <person name="Gnerre S."/>
            <person name="Godfrey J."/>
            <person name="Good R."/>
            <person name="Gotea V."/>
            <person name="Gravely B."/>
            <person name="Greenberg A.J."/>
            <person name="Griffiths-Jones S."/>
            <person name="Gross S."/>
            <person name="Guigo R."/>
            <person name="Gustafson E.A."/>
            <person name="Haerty W."/>
            <person name="Hahn M.W."/>
            <person name="Halligan D.L."/>
            <person name="Halpern A.L."/>
            <person name="Halter G.M."/>
            <person name="Han M.V."/>
            <person name="Heger A."/>
            <person name="Hillier L."/>
            <person name="Hinrichs A.S."/>
            <person name="Holmes I."/>
            <person name="Hoskins R.A."/>
            <person name="Hubisz M.J."/>
            <person name="Hultmark D."/>
            <person name="Huntley M.A."/>
            <person name="Jaffe D.B."/>
            <person name="Jagadeeshan S."/>
            <person name="Jeck W.R."/>
            <person name="Johnson J."/>
            <person name="Jones C.D."/>
            <person name="Jordan W.C."/>
            <person name="Karpen G.H."/>
            <person name="Kataoka E."/>
            <person name="Keightley P.D."/>
            <person name="Kheradpour P."/>
            <person name="Kirkness E.F."/>
            <person name="Koerich L.B."/>
            <person name="Kristiansen K."/>
            <person name="Kudrna D."/>
            <person name="Kulathinal R.J."/>
            <person name="Kumar S."/>
            <person name="Kwok R."/>
            <person name="Lander E."/>
            <person name="Langley C.H."/>
            <person name="Lapoint R."/>
            <person name="Lazzaro B.P."/>
            <person name="Lee S.J."/>
            <person name="Levesque L."/>
            <person name="Li R."/>
            <person name="Lin C.F."/>
            <person name="Lin M.F."/>
            <person name="Lindblad-Toh K."/>
            <person name="Llopart A."/>
            <person name="Long M."/>
            <person name="Low L."/>
            <person name="Lozovsky E."/>
            <person name="Lu J."/>
            <person name="Luo M."/>
            <person name="Machado C.A."/>
            <person name="Makalowski W."/>
            <person name="Marzo M."/>
            <person name="Matsuda M."/>
            <person name="Matzkin L."/>
            <person name="McAllister B."/>
            <person name="McBride C.S."/>
            <person name="McKernan B."/>
            <person name="McKernan K."/>
            <person name="Mendez-Lago M."/>
            <person name="Minx P."/>
            <person name="Mollenhauer M.U."/>
            <person name="Montooth K."/>
            <person name="Mount S.M."/>
            <person name="Mu X."/>
            <person name="Myers E."/>
            <person name="Negre B."/>
            <person name="Newfeld S."/>
            <person name="Nielsen R."/>
            <person name="Noor M.A."/>
            <person name="O'Grady P."/>
            <person name="Pachter L."/>
            <person name="Papaceit M."/>
            <person name="Parisi M.J."/>
            <person name="Parisi M."/>
            <person name="Parts L."/>
            <person name="Pedersen J.S."/>
            <person name="Pesole G."/>
            <person name="Phillippy A.M."/>
            <person name="Ponting C.P."/>
            <person name="Pop M."/>
            <person name="Porcelli D."/>
            <person name="Powell J.R."/>
            <person name="Prohaska S."/>
            <person name="Pruitt K."/>
            <person name="Puig M."/>
            <person name="Quesneville H."/>
            <person name="Ram K.R."/>
            <person name="Rand D."/>
            <person name="Rasmussen M.D."/>
            <person name="Reed L.K."/>
            <person name="Reenan R."/>
            <person name="Reily A."/>
            <person name="Remington K.A."/>
            <person name="Rieger T.T."/>
            <person name="Ritchie M.G."/>
            <person name="Robin C."/>
            <person name="Rogers Y.H."/>
            <person name="Rohde C."/>
            <person name="Rozas J."/>
            <person name="Rubenfield M.J."/>
            <person name="Ruiz A."/>
            <person name="Russo S."/>
            <person name="Salzberg S.L."/>
            <person name="Sanchez-Gracia A."/>
            <person name="Saranga D.J."/>
            <person name="Sato H."/>
            <person name="Schaeffer S.W."/>
            <person name="Schatz M.C."/>
            <person name="Schlenke T."/>
            <person name="Schwartz R."/>
            <person name="Segarra C."/>
            <person name="Singh R.S."/>
            <person name="Sirot L."/>
            <person name="Sirota M."/>
            <person name="Sisneros N.B."/>
            <person name="Smith C.D."/>
            <person name="Smith T.F."/>
            <person name="Spieth J."/>
            <person name="Stage D.E."/>
            <person name="Stark A."/>
            <person name="Stephan W."/>
            <person name="Strausberg R.L."/>
            <person name="Strempel S."/>
            <person name="Sturgill D."/>
            <person name="Sutton G."/>
            <person name="Sutton G.G."/>
            <person name="Tao W."/>
            <person name="Teichmann S."/>
            <person name="Tobari Y.N."/>
            <person name="Tomimura Y."/>
            <person name="Tsolas J.M."/>
            <person name="Valente V.L."/>
            <person name="Venter E."/>
            <person name="Venter J.C."/>
            <person name="Vicario S."/>
            <person name="Vieira F.G."/>
            <person name="Vilella A.J."/>
            <person name="Villasante A."/>
            <person name="Walenz B."/>
            <person name="Wang J."/>
            <person name="Wasserman M."/>
            <person name="Watts T."/>
            <person name="Wilson D."/>
            <person name="Wilson R.K."/>
            <person name="Wing R.A."/>
            <person name="Wolfner M.F."/>
            <person name="Wong A."/>
            <person name="Wong G.K."/>
            <person name="Wu C.I."/>
            <person name="Wu G."/>
            <person name="Yamamoto D."/>
            <person name="Yang H.P."/>
            <person name="Yang S.P."/>
            <person name="Yorke J.A."/>
            <person name="Yoshida K."/>
            <person name="Zdobnov E."/>
            <person name="Zhang P."/>
            <person name="Zhang Y."/>
            <person name="Zimin A.V."/>
            <person name="Baldwin J."/>
            <person name="Abdouelleil A."/>
            <person name="Abdulkadir J."/>
            <person name="Abebe A."/>
            <person name="Abera B."/>
            <person name="Abreu J."/>
            <person name="Acer S.C."/>
            <person name="Aftuck L."/>
            <person name="Alexander A."/>
            <person name="An P."/>
            <person name="Anderson E."/>
            <person name="Anderson S."/>
            <person name="Arachi H."/>
            <person name="Azer M."/>
            <person name="Bachantsang P."/>
            <person name="Barry A."/>
            <person name="Bayul T."/>
            <person name="Berlin A."/>
            <person name="Bessette D."/>
            <person name="Bloom T."/>
            <person name="Blye J."/>
            <person name="Boguslavskiy L."/>
            <person name="Bonnet C."/>
            <person name="Boukhgalter B."/>
            <person name="Bourzgui I."/>
            <person name="Brown A."/>
            <person name="Cahill P."/>
            <person name="Channer S."/>
            <person name="Cheshatsang Y."/>
            <person name="Chuda L."/>
            <person name="Citroen M."/>
            <person name="Collymore A."/>
            <person name="Cooke P."/>
            <person name="Costello M."/>
            <person name="D'Aco K."/>
            <person name="Daza R."/>
            <person name="De Haan G."/>
            <person name="DeGray S."/>
            <person name="DeMaso C."/>
            <person name="Dhargay N."/>
            <person name="Dooley K."/>
            <person name="Dooley E."/>
            <person name="Doricent M."/>
            <person name="Dorje P."/>
            <person name="Dorjee K."/>
            <person name="Dupes A."/>
            <person name="Elong R."/>
            <person name="Falk J."/>
            <person name="Farina A."/>
            <person name="Faro S."/>
            <person name="Ferguson D."/>
            <person name="Fisher S."/>
            <person name="Foley C.D."/>
            <person name="Franke A."/>
            <person name="Friedrich D."/>
            <person name="Gadbois L."/>
            <person name="Gearin G."/>
            <person name="Gearin C.R."/>
            <person name="Giannoukos G."/>
            <person name="Goode T."/>
            <person name="Graham J."/>
            <person name="Grandbois E."/>
            <person name="Grewal S."/>
            <person name="Gyaltsen K."/>
            <person name="Hafez N."/>
            <person name="Hagos B."/>
            <person name="Hall J."/>
            <person name="Henson C."/>
            <person name="Hollinger A."/>
            <person name="Honan T."/>
            <person name="Huard M.D."/>
            <person name="Hughes L."/>
            <person name="Hurhula B."/>
            <person name="Husby M.E."/>
            <person name="Kamat A."/>
            <person name="Kanga B."/>
            <person name="Kashin S."/>
            <person name="Khazanovich D."/>
            <person name="Kisner P."/>
            <person name="Lance K."/>
            <person name="Lara M."/>
            <person name="Lee W."/>
            <person name="Lennon N."/>
            <person name="Letendre F."/>
            <person name="LeVine R."/>
            <person name="Lipovsky A."/>
            <person name="Liu X."/>
            <person name="Liu J."/>
            <person name="Liu S."/>
            <person name="Lokyitsang T."/>
            <person name="Lokyitsang Y."/>
            <person name="Lubonja R."/>
            <person name="Lui A."/>
            <person name="MacDonald P."/>
            <person name="Magnisalis V."/>
            <person name="Maru K."/>
            <person name="Matthews C."/>
            <person name="McCusker W."/>
            <person name="McDonough S."/>
            <person name="Mehta T."/>
            <person name="Meldrim J."/>
            <person name="Meneus L."/>
            <person name="Mihai O."/>
            <person name="Mihalev A."/>
            <person name="Mihova T."/>
            <person name="Mittelman R."/>
            <person name="Mlenga V."/>
            <person name="Montmayeur A."/>
            <person name="Mulrain L."/>
            <person name="Navidi A."/>
            <person name="Naylor J."/>
            <person name="Negash T."/>
            <person name="Nguyen T."/>
            <person name="Nguyen N."/>
            <person name="Nicol R."/>
            <person name="Norbu C."/>
            <person name="Norbu N."/>
            <person name="Novod N."/>
            <person name="O'Neill B."/>
            <person name="Osman S."/>
            <person name="Markiewicz E."/>
            <person name="Oyono O.L."/>
            <person name="Patti C."/>
            <person name="Phunkhang P."/>
            <person name="Pierre F."/>
            <person name="Priest M."/>
            <person name="Raghuraman S."/>
            <person name="Rege F."/>
            <person name="Reyes R."/>
            <person name="Rise C."/>
            <person name="Rogov P."/>
            <person name="Ross K."/>
            <person name="Ryan E."/>
            <person name="Settipalli S."/>
            <person name="Shea T."/>
            <person name="Sherpa N."/>
            <person name="Shi L."/>
            <person name="Shih D."/>
            <person name="Sparrow T."/>
            <person name="Spaulding J."/>
            <person name="Stalker J."/>
            <person name="Stange-Thomann N."/>
            <person name="Stavropoulos S."/>
            <person name="Stone C."/>
            <person name="Strader C."/>
            <person name="Tesfaye S."/>
            <person name="Thomson T."/>
            <person name="Thoulutsang Y."/>
            <person name="Thoulutsang D."/>
            <person name="Topham K."/>
            <person name="Topping I."/>
            <person name="Tsamla T."/>
            <person name="Vassiliev H."/>
            <person name="Vo A."/>
            <person name="Wangchuk T."/>
            <person name="Wangdi T."/>
            <person name="Weiand M."/>
            <person name="Wilkinson J."/>
            <person name="Wilson A."/>
            <person name="Yadav S."/>
            <person name="Young G."/>
            <person name="Yu Q."/>
            <person name="Zembek L."/>
            <person name="Zhong D."/>
            <person name="Zimmer A."/>
            <person name="Zwirko Z."/>
            <person name="Jaffe D.B."/>
            <person name="Alvarez P."/>
            <person name="Brockman W."/>
            <person name="Butler J."/>
            <person name="Chin C."/>
            <person name="Gnerre S."/>
            <person name="Grabherr M."/>
            <person name="Kleber M."/>
            <person name="Mauceli E."/>
            <person name="MacCallum I."/>
        </authorList>
    </citation>
    <scope>NUCLEOTIDE SEQUENCE [LARGE SCALE GENOMIC DNA]</scope>
    <source>
        <strain evidence="8">Tucson 14024-0371.13</strain>
    </source>
</reference>
<dbReference type="HOGENOM" id="CLU_018837_0_0_1"/>
<sequence length="851" mass="92973">MNNAGPALFKFRTLIKSRTIRSRNTTTIRELRSANKMLPKLSPLIILLLLSGLTAANELKDLLEDNTSTTTNTSRSSSPTTPSSITPTSPAAYVVSAAAVPALGYGKGKLKGSSGKYVNKSSPRKRKAEQVSSLPLPVDDGLTEWKCPNITGTRNAEIECGCDLPHTLRCNIDLHGLLILAERLRTSPYSISLLDCSLRNVTFLSDAKIFDGVSLHGLVISSGEIKRVHKSAFLGIHGPLQALGLPGNALMSVPWNALSTLGSLERLDLANNKIKALGTADFVGLGNLVYLELSNNQISSISQRTFVNLRKLEVLKLGGNRLGDYPQSLRSLSQCFSLRQLDLTANNLNAPLSEQTLPGMRNLESLNLNRNLIKSIQNKALANFSRLVSLSLRHNQIDVLQDHAFYGLGTLDTLDLSYNGIVAISSASLQHLTRLTVLDLTHNFLRALTSDLIAPLPSLRELRLAGNDISIVARNAMDGARELQSLQMQENPLSCDCSIRPFAEWLQESQLHSALSASCVTPPRLEGAPLLQVPVETLSCDMDNVEKDNANIMQHLETLAKPNQSSPVNYLSEEIILHELHYSADYGLILTWLLNLSKKDYMCDAIFVYKEQKINELLIDNSPIHCESKIVDGQNTVSVIVPDSSSLEIGESYRFCLVMVQEQNPKADLNIGCSNITQLQLSSPGSVPVSRQYQRRPYYTSNELRPELGHDTGEDYELNQRRFNSMVGSQQQQTHPHPHPQSTMLHSYTVIDSLNKSFLPGLGLGVLVTSVLVLIWGATRIRQNNSVNGGGSGRGSDSVGSNSSGMHNNNNNSRPGTPTATTCYAASDHIARLADAESGSRYLKLQATTSL</sequence>
<dbReference type="FunFam" id="3.80.10.10:FF:000577">
    <property type="entry name" value="Uncharacterized protein, isoform B"/>
    <property type="match status" value="1"/>
</dbReference>
<evidence type="ECO:0000256" key="3">
    <source>
        <dbReference type="ARBA" id="ARBA00022737"/>
    </source>
</evidence>
<dbReference type="eggNOG" id="KOG0619">
    <property type="taxonomic scope" value="Eukaryota"/>
</dbReference>
<protein>
    <recommendedName>
        <fullName evidence="6">LRRCT domain-containing protein</fullName>
    </recommendedName>
</protein>
<name>B3MIT4_DROAN</name>
<feature type="region of interest" description="Disordered" evidence="4">
    <location>
        <begin position="109"/>
        <end position="133"/>
    </location>
</feature>
<evidence type="ECO:0000256" key="5">
    <source>
        <dbReference type="SAM" id="Phobius"/>
    </source>
</evidence>
<dbReference type="OrthoDB" id="2151624at2759"/>
<evidence type="ECO:0000256" key="1">
    <source>
        <dbReference type="ARBA" id="ARBA00022614"/>
    </source>
</evidence>
<keyword evidence="8" id="KW-1185">Reference proteome</keyword>
<dbReference type="FunCoup" id="B3MIT4">
    <property type="interactions" value="12"/>
</dbReference>
<dbReference type="InterPro" id="IPR001611">
    <property type="entry name" value="Leu-rich_rpt"/>
</dbReference>
<keyword evidence="5" id="KW-0472">Membrane</keyword>
<dbReference type="InParanoid" id="B3MIT4"/>
<dbReference type="SMART" id="SM00369">
    <property type="entry name" value="LRR_TYP"/>
    <property type="match status" value="8"/>
</dbReference>
<dbReference type="FunFam" id="3.80.10.10:FF:000612">
    <property type="entry name" value="Uncharacterized protein, isoform B"/>
    <property type="match status" value="1"/>
</dbReference>
<keyword evidence="3" id="KW-0677">Repeat</keyword>
<dbReference type="EMBL" id="CH902619">
    <property type="protein sequence ID" value="EDV35994.2"/>
    <property type="molecule type" value="Genomic_DNA"/>
</dbReference>
<keyword evidence="1" id="KW-0433">Leucine-rich repeat</keyword>
<dbReference type="InterPro" id="IPR003591">
    <property type="entry name" value="Leu-rich_rpt_typical-subtyp"/>
</dbReference>
<organism evidence="7 8">
    <name type="scientific">Drosophila ananassae</name>
    <name type="common">Fruit fly</name>
    <dbReference type="NCBI Taxonomy" id="7217"/>
    <lineage>
        <taxon>Eukaryota</taxon>
        <taxon>Metazoa</taxon>
        <taxon>Ecdysozoa</taxon>
        <taxon>Arthropoda</taxon>
        <taxon>Hexapoda</taxon>
        <taxon>Insecta</taxon>
        <taxon>Pterygota</taxon>
        <taxon>Neoptera</taxon>
        <taxon>Endopterygota</taxon>
        <taxon>Diptera</taxon>
        <taxon>Brachycera</taxon>
        <taxon>Muscomorpha</taxon>
        <taxon>Ephydroidea</taxon>
        <taxon>Drosophilidae</taxon>
        <taxon>Drosophila</taxon>
        <taxon>Sophophora</taxon>
    </lineage>
</organism>
<keyword evidence="5" id="KW-1133">Transmembrane helix</keyword>
<dbReference type="PANTHER" id="PTHR24366">
    <property type="entry name" value="IG(IMMUNOGLOBULIN) AND LRR(LEUCINE RICH REPEAT) DOMAINS"/>
    <property type="match status" value="1"/>
</dbReference>
<keyword evidence="5" id="KW-0812">Transmembrane</keyword>
<feature type="transmembrane region" description="Helical" evidence="5">
    <location>
        <begin position="758"/>
        <end position="778"/>
    </location>
</feature>
<dbReference type="AlphaFoldDB" id="B3MIT4"/>
<evidence type="ECO:0000256" key="4">
    <source>
        <dbReference type="SAM" id="MobiDB-lite"/>
    </source>
</evidence>
<dbReference type="PANTHER" id="PTHR24366:SF165">
    <property type="entry name" value="LEUCINE-RICH TENDON-SPECIFIC PROTEIN, ISOFORM C"/>
    <property type="match status" value="1"/>
</dbReference>
<dbReference type="STRING" id="7217.B3MIT4"/>
<gene>
    <name evidence="7" type="primary">Dana\GF12192</name>
    <name evidence="7" type="synonym">dana_GLEANR_12200</name>
    <name evidence="7" type="ORF">GF12192</name>
</gene>
<feature type="region of interest" description="Disordered" evidence="4">
    <location>
        <begin position="66"/>
        <end position="88"/>
    </location>
</feature>
<dbReference type="SUPFAM" id="SSF52058">
    <property type="entry name" value="L domain-like"/>
    <property type="match status" value="1"/>
</dbReference>
<feature type="region of interest" description="Disordered" evidence="4">
    <location>
        <begin position="784"/>
        <end position="821"/>
    </location>
</feature>
<evidence type="ECO:0000313" key="8">
    <source>
        <dbReference type="Proteomes" id="UP000007801"/>
    </source>
</evidence>
<feature type="compositionally biased region" description="Low complexity" evidence="4">
    <location>
        <begin position="795"/>
        <end position="813"/>
    </location>
</feature>
<dbReference type="GO" id="GO:0071944">
    <property type="term" value="C:cell periphery"/>
    <property type="evidence" value="ECO:0007669"/>
    <property type="project" value="UniProtKB-ARBA"/>
</dbReference>
<proteinExistence type="predicted"/>
<keyword evidence="2" id="KW-0732">Signal</keyword>
<evidence type="ECO:0000259" key="6">
    <source>
        <dbReference type="SMART" id="SM00082"/>
    </source>
</evidence>
<dbReference type="KEGG" id="dan:6495048"/>
<dbReference type="Gene3D" id="3.80.10.10">
    <property type="entry name" value="Ribonuclease Inhibitor"/>
    <property type="match status" value="2"/>
</dbReference>
<feature type="compositionally biased region" description="Low complexity" evidence="4">
    <location>
        <begin position="67"/>
        <end position="88"/>
    </location>
</feature>
<dbReference type="InterPro" id="IPR032675">
    <property type="entry name" value="LRR_dom_sf"/>
</dbReference>
<evidence type="ECO:0000313" key="7">
    <source>
        <dbReference type="EMBL" id="EDV35994.2"/>
    </source>
</evidence>